<comment type="caution">
    <text evidence="6">The sequence shown here is derived from an EMBL/GenBank/DDBJ whole genome shotgun (WGS) entry which is preliminary data.</text>
</comment>
<feature type="compositionally biased region" description="Basic and acidic residues" evidence="4">
    <location>
        <begin position="9"/>
        <end position="19"/>
    </location>
</feature>
<dbReference type="InterPro" id="IPR015943">
    <property type="entry name" value="WD40/YVTN_repeat-like_dom_sf"/>
</dbReference>
<dbReference type="OrthoDB" id="75172at2759"/>
<dbReference type="GO" id="GO:0005509">
    <property type="term" value="F:calcium ion binding"/>
    <property type="evidence" value="ECO:0007669"/>
    <property type="project" value="InterPro"/>
</dbReference>
<dbReference type="PROSITE" id="PS50222">
    <property type="entry name" value="EF_HAND_2"/>
    <property type="match status" value="2"/>
</dbReference>
<dbReference type="InterPro" id="IPR018247">
    <property type="entry name" value="EF_Hand_1_Ca_BS"/>
</dbReference>
<evidence type="ECO:0000313" key="6">
    <source>
        <dbReference type="EMBL" id="OAF65641.1"/>
    </source>
</evidence>
<dbReference type="InterPro" id="IPR001680">
    <property type="entry name" value="WD40_rpt"/>
</dbReference>
<feature type="repeat" description="WD" evidence="3">
    <location>
        <begin position="469"/>
        <end position="510"/>
    </location>
</feature>
<evidence type="ECO:0000256" key="2">
    <source>
        <dbReference type="ARBA" id="ARBA00022837"/>
    </source>
</evidence>
<evidence type="ECO:0000256" key="1">
    <source>
        <dbReference type="ARBA" id="ARBA00022737"/>
    </source>
</evidence>
<dbReference type="Gene3D" id="2.130.10.10">
    <property type="entry name" value="YVTN repeat-like/Quinoprotein amine dehydrogenase"/>
    <property type="match status" value="2"/>
</dbReference>
<feature type="domain" description="EF-hand" evidence="5">
    <location>
        <begin position="97"/>
        <end position="132"/>
    </location>
</feature>
<dbReference type="PANTHER" id="PTHR44324">
    <property type="entry name" value="WD40 REPEAT DOMAIN 95"/>
    <property type="match status" value="1"/>
</dbReference>
<dbReference type="InterPro" id="IPR011992">
    <property type="entry name" value="EF-hand-dom_pair"/>
</dbReference>
<reference evidence="6 7" key="1">
    <citation type="submission" date="2016-04" db="EMBL/GenBank/DDBJ databases">
        <title>The genome of Intoshia linei affirms orthonectids as highly simplified spiralians.</title>
        <authorList>
            <person name="Mikhailov K.V."/>
            <person name="Slusarev G.S."/>
            <person name="Nikitin M.A."/>
            <person name="Logacheva M.D."/>
            <person name="Penin A."/>
            <person name="Aleoshin V."/>
            <person name="Panchin Y.V."/>
        </authorList>
    </citation>
    <scope>NUCLEOTIDE SEQUENCE [LARGE SCALE GENOMIC DNA]</scope>
    <source>
        <strain evidence="6">Intl2013</strain>
        <tissue evidence="6">Whole animal</tissue>
    </source>
</reference>
<dbReference type="PROSITE" id="PS50082">
    <property type="entry name" value="WD_REPEATS_2"/>
    <property type="match status" value="2"/>
</dbReference>
<dbReference type="SMART" id="SM00320">
    <property type="entry name" value="WD40"/>
    <property type="match status" value="4"/>
</dbReference>
<dbReference type="Gene3D" id="1.10.238.10">
    <property type="entry name" value="EF-hand"/>
    <property type="match status" value="1"/>
</dbReference>
<feature type="repeat" description="WD" evidence="3">
    <location>
        <begin position="557"/>
        <end position="598"/>
    </location>
</feature>
<dbReference type="SMART" id="SM00054">
    <property type="entry name" value="EFh"/>
    <property type="match status" value="2"/>
</dbReference>
<evidence type="ECO:0000259" key="5">
    <source>
        <dbReference type="PROSITE" id="PS50222"/>
    </source>
</evidence>
<name>A0A177AW47_9BILA</name>
<dbReference type="AlphaFoldDB" id="A0A177AW47"/>
<dbReference type="Proteomes" id="UP000078046">
    <property type="component" value="Unassembled WGS sequence"/>
</dbReference>
<proteinExistence type="predicted"/>
<sequence>MSPLQMDVTKNDTHTKERPASALTRPSNINKIYGEKLSIYKKNEKSAQNKHFFQRKSIGVMENLFASDLLFKPIDKCNALQLGQNMMSTIEERIGIKAMEKLKEAFIEADTDRNGGLDIFEFKELLITQLHLKRSQINEIENLFHKIDLSSEGTVSWDEFCTYLQNEYSAKEMHSNSIKSMTFNLPAKCVGSPQRDNFLKICGLVDGNFVACGTEGSISFWSPNADLKRSKSLLNVDKIRKSNTKKVTDFLIFSEYNKLMLSTGEREIQFYELSSLETYCQIRGFQSLPLVMDYSVMKNTRLDTCYIIYGDSNGCITILTIQKVGECLRNWKNMKKVNGMASINIENAVNRFGVNMVVWKVHTDWVQSVQYCPEIDRIISCSNSTDNAMVIGTVSNNLNLGITKAYENVIITKDGKPIDKHQERKSLISFKVNPRKRNPSDQIVYKIYKGVKVFDYSKKKNIIATGGIIAGHNAPICFIRIAEEEERIFSFSTDNFLMVWDTQDYTCLLTLRPKTHKIRGDIVSCCYNIQSKSLLVTTDHIHSLTIKQKTVLKDFTNVSHSVALDCCLYSKKFDHVVTASHNSTVRVWSLQYGIIINEFKNAHGNSVISSMCFDSTGLK</sequence>
<dbReference type="SUPFAM" id="SSF50978">
    <property type="entry name" value="WD40 repeat-like"/>
    <property type="match status" value="2"/>
</dbReference>
<keyword evidence="7" id="KW-1185">Reference proteome</keyword>
<dbReference type="InterPro" id="IPR051242">
    <property type="entry name" value="WD-EF-hand_domain"/>
</dbReference>
<feature type="region of interest" description="Disordered" evidence="4">
    <location>
        <begin position="1"/>
        <end position="22"/>
    </location>
</feature>
<evidence type="ECO:0000313" key="7">
    <source>
        <dbReference type="Proteomes" id="UP000078046"/>
    </source>
</evidence>
<evidence type="ECO:0000256" key="3">
    <source>
        <dbReference type="PROSITE-ProRule" id="PRU00221"/>
    </source>
</evidence>
<evidence type="ECO:0000256" key="4">
    <source>
        <dbReference type="SAM" id="MobiDB-lite"/>
    </source>
</evidence>
<dbReference type="PROSITE" id="PS00018">
    <property type="entry name" value="EF_HAND_1"/>
    <property type="match status" value="1"/>
</dbReference>
<feature type="domain" description="EF-hand" evidence="5">
    <location>
        <begin position="135"/>
        <end position="170"/>
    </location>
</feature>
<keyword evidence="3" id="KW-0853">WD repeat</keyword>
<organism evidence="6 7">
    <name type="scientific">Intoshia linei</name>
    <dbReference type="NCBI Taxonomy" id="1819745"/>
    <lineage>
        <taxon>Eukaryota</taxon>
        <taxon>Metazoa</taxon>
        <taxon>Spiralia</taxon>
        <taxon>Lophotrochozoa</taxon>
        <taxon>Mesozoa</taxon>
        <taxon>Orthonectida</taxon>
        <taxon>Rhopaluridae</taxon>
        <taxon>Intoshia</taxon>
    </lineage>
</organism>
<dbReference type="SUPFAM" id="SSF47473">
    <property type="entry name" value="EF-hand"/>
    <property type="match status" value="1"/>
</dbReference>
<protein>
    <recommendedName>
        <fullName evidence="5">EF-hand domain-containing protein</fullName>
    </recommendedName>
</protein>
<dbReference type="EMBL" id="LWCA01001206">
    <property type="protein sequence ID" value="OAF65641.1"/>
    <property type="molecule type" value="Genomic_DNA"/>
</dbReference>
<dbReference type="InterPro" id="IPR002048">
    <property type="entry name" value="EF_hand_dom"/>
</dbReference>
<dbReference type="Pfam" id="PF00400">
    <property type="entry name" value="WD40"/>
    <property type="match status" value="1"/>
</dbReference>
<dbReference type="InterPro" id="IPR036322">
    <property type="entry name" value="WD40_repeat_dom_sf"/>
</dbReference>
<keyword evidence="1" id="KW-0677">Repeat</keyword>
<dbReference type="Pfam" id="PF13499">
    <property type="entry name" value="EF-hand_7"/>
    <property type="match status" value="1"/>
</dbReference>
<keyword evidence="2" id="KW-0106">Calcium</keyword>
<accession>A0A177AW47</accession>
<gene>
    <name evidence="6" type="ORF">A3Q56_06654</name>
</gene>
<dbReference type="PANTHER" id="PTHR44324:SF4">
    <property type="entry name" value="WD40 REPEAT DOMAIN 95"/>
    <property type="match status" value="1"/>
</dbReference>